<protein>
    <submittedName>
        <fullName evidence="2">Uncharacterized protein</fullName>
    </submittedName>
</protein>
<reference evidence="2" key="1">
    <citation type="submission" date="2019-12" db="EMBL/GenBank/DDBJ databases">
        <title>Genome sequencing and annotation of Brassica cretica.</title>
        <authorList>
            <person name="Studholme D.J."/>
            <person name="Sarris P."/>
        </authorList>
    </citation>
    <scope>NUCLEOTIDE SEQUENCE</scope>
    <source>
        <strain evidence="2">PFS-109/04</strain>
        <tissue evidence="2">Leaf</tissue>
    </source>
</reference>
<dbReference type="Proteomes" id="UP000712600">
    <property type="component" value="Unassembled WGS sequence"/>
</dbReference>
<dbReference type="EMBL" id="QGKX02000095">
    <property type="protein sequence ID" value="KAF3574822.1"/>
    <property type="molecule type" value="Genomic_DNA"/>
</dbReference>
<feature type="region of interest" description="Disordered" evidence="1">
    <location>
        <begin position="1"/>
        <end position="86"/>
    </location>
</feature>
<feature type="compositionally biased region" description="Basic and acidic residues" evidence="1">
    <location>
        <begin position="66"/>
        <end position="80"/>
    </location>
</feature>
<name>A0A8S9RRK1_BRACR</name>
<dbReference type="AlphaFoldDB" id="A0A8S9RRK1"/>
<feature type="compositionally biased region" description="Polar residues" evidence="1">
    <location>
        <begin position="1"/>
        <end position="12"/>
    </location>
</feature>
<evidence type="ECO:0000256" key="1">
    <source>
        <dbReference type="SAM" id="MobiDB-lite"/>
    </source>
</evidence>
<organism evidence="2 3">
    <name type="scientific">Brassica cretica</name>
    <name type="common">Mustard</name>
    <dbReference type="NCBI Taxonomy" id="69181"/>
    <lineage>
        <taxon>Eukaryota</taxon>
        <taxon>Viridiplantae</taxon>
        <taxon>Streptophyta</taxon>
        <taxon>Embryophyta</taxon>
        <taxon>Tracheophyta</taxon>
        <taxon>Spermatophyta</taxon>
        <taxon>Magnoliopsida</taxon>
        <taxon>eudicotyledons</taxon>
        <taxon>Gunneridae</taxon>
        <taxon>Pentapetalae</taxon>
        <taxon>rosids</taxon>
        <taxon>malvids</taxon>
        <taxon>Brassicales</taxon>
        <taxon>Brassicaceae</taxon>
        <taxon>Brassiceae</taxon>
        <taxon>Brassica</taxon>
    </lineage>
</organism>
<sequence length="100" mass="11068">MELESPQMQEAQRSPAAQRLGTASSSRKRNPPRAASMKAAQPKPPAKRATTGKLQVQLELEATPAHSKEFVLQSREKPEGDPQQENVSVLRGLHKLKIYL</sequence>
<evidence type="ECO:0000313" key="2">
    <source>
        <dbReference type="EMBL" id="KAF3574822.1"/>
    </source>
</evidence>
<gene>
    <name evidence="2" type="ORF">F2Q69_00063213</name>
</gene>
<comment type="caution">
    <text evidence="2">The sequence shown here is derived from an EMBL/GenBank/DDBJ whole genome shotgun (WGS) entry which is preliminary data.</text>
</comment>
<proteinExistence type="predicted"/>
<accession>A0A8S9RRK1</accession>
<evidence type="ECO:0000313" key="3">
    <source>
        <dbReference type="Proteomes" id="UP000712600"/>
    </source>
</evidence>